<evidence type="ECO:0000256" key="2">
    <source>
        <dbReference type="ARBA" id="ARBA00022723"/>
    </source>
</evidence>
<keyword evidence="5" id="KW-0862">Zinc</keyword>
<comment type="similarity">
    <text evidence="1">Belongs to the eukaryotic ribosomal protein eL37 family.</text>
</comment>
<organism evidence="10 11">
    <name type="scientific">Blepharisma stoltei</name>
    <dbReference type="NCBI Taxonomy" id="1481888"/>
    <lineage>
        <taxon>Eukaryota</taxon>
        <taxon>Sar</taxon>
        <taxon>Alveolata</taxon>
        <taxon>Ciliophora</taxon>
        <taxon>Postciliodesmatophora</taxon>
        <taxon>Heterotrichea</taxon>
        <taxon>Heterotrichida</taxon>
        <taxon>Blepharismidae</taxon>
        <taxon>Blepharisma</taxon>
    </lineage>
</organism>
<accession>A0AAU9J2K0</accession>
<dbReference type="GO" id="GO:0006412">
    <property type="term" value="P:translation"/>
    <property type="evidence" value="ECO:0007669"/>
    <property type="project" value="InterPro"/>
</dbReference>
<reference evidence="10" key="1">
    <citation type="submission" date="2021-09" db="EMBL/GenBank/DDBJ databases">
        <authorList>
            <consortium name="AG Swart"/>
            <person name="Singh M."/>
            <person name="Singh A."/>
            <person name="Seah K."/>
            <person name="Emmerich C."/>
        </authorList>
    </citation>
    <scope>NUCLEOTIDE SEQUENCE</scope>
    <source>
        <strain evidence="10">ATCC30299</strain>
    </source>
</reference>
<gene>
    <name evidence="10" type="ORF">BSTOLATCC_MIC24136</name>
</gene>
<dbReference type="Gene3D" id="2.20.25.30">
    <property type="match status" value="1"/>
</dbReference>
<dbReference type="HAMAP" id="MF_00547">
    <property type="entry name" value="Ribosomal_eL37"/>
    <property type="match status" value="1"/>
</dbReference>
<dbReference type="GO" id="GO:0008270">
    <property type="term" value="F:zinc ion binding"/>
    <property type="evidence" value="ECO:0007669"/>
    <property type="project" value="UniProtKB-KW"/>
</dbReference>
<evidence type="ECO:0000256" key="4">
    <source>
        <dbReference type="ARBA" id="ARBA00022771"/>
    </source>
</evidence>
<dbReference type="EMBL" id="CAJZBQ010000023">
    <property type="protein sequence ID" value="CAG9319585.1"/>
    <property type="molecule type" value="Genomic_DNA"/>
</dbReference>
<dbReference type="InterPro" id="IPR011331">
    <property type="entry name" value="Ribosomal_eL37/eL43"/>
</dbReference>
<name>A0AAU9J2K0_9CILI</name>
<dbReference type="SUPFAM" id="SSF57829">
    <property type="entry name" value="Zn-binding ribosomal proteins"/>
    <property type="match status" value="1"/>
</dbReference>
<protein>
    <recommendedName>
        <fullName evidence="12">60S ribosomal protein L37</fullName>
    </recommendedName>
</protein>
<evidence type="ECO:0000256" key="5">
    <source>
        <dbReference type="ARBA" id="ARBA00022833"/>
    </source>
</evidence>
<evidence type="ECO:0000256" key="9">
    <source>
        <dbReference type="SAM" id="MobiDB-lite"/>
    </source>
</evidence>
<dbReference type="PANTHER" id="PTHR10768">
    <property type="entry name" value="60S RIBOSOMAL PROTEIN L37"/>
    <property type="match status" value="1"/>
</dbReference>
<evidence type="ECO:0000256" key="6">
    <source>
        <dbReference type="ARBA" id="ARBA00022884"/>
    </source>
</evidence>
<evidence type="ECO:0000256" key="3">
    <source>
        <dbReference type="ARBA" id="ARBA00022730"/>
    </source>
</evidence>
<evidence type="ECO:0000256" key="7">
    <source>
        <dbReference type="ARBA" id="ARBA00022980"/>
    </source>
</evidence>
<evidence type="ECO:0000256" key="8">
    <source>
        <dbReference type="ARBA" id="ARBA00023274"/>
    </source>
</evidence>
<sequence>MTKGTPSAGKRNSHTHTVCRRCNKRALHKQTKVCASCGYPSAKMRHYNWALKTHRRRGEGTGRMKYMKSIPRRAKNHFREGSTPAARTKHIKK</sequence>
<keyword evidence="11" id="KW-1185">Reference proteome</keyword>
<dbReference type="GO" id="GO:0003735">
    <property type="term" value="F:structural constituent of ribosome"/>
    <property type="evidence" value="ECO:0007669"/>
    <property type="project" value="InterPro"/>
</dbReference>
<keyword evidence="3" id="KW-0699">rRNA-binding</keyword>
<dbReference type="InterPro" id="IPR001569">
    <property type="entry name" value="Ribosomal_eL37"/>
</dbReference>
<keyword evidence="7" id="KW-0689">Ribosomal protein</keyword>
<keyword evidence="8" id="KW-0687">Ribonucleoprotein</keyword>
<evidence type="ECO:0008006" key="12">
    <source>
        <dbReference type="Google" id="ProtNLM"/>
    </source>
</evidence>
<dbReference type="PANTHER" id="PTHR10768:SF0">
    <property type="entry name" value="RIBOSOMAL PROTEIN L37"/>
    <property type="match status" value="1"/>
</dbReference>
<keyword evidence="2" id="KW-0479">Metal-binding</keyword>
<comment type="caution">
    <text evidence="10">The sequence shown here is derived from an EMBL/GenBank/DDBJ whole genome shotgun (WGS) entry which is preliminary data.</text>
</comment>
<dbReference type="Proteomes" id="UP001162131">
    <property type="component" value="Unassembled WGS sequence"/>
</dbReference>
<dbReference type="AlphaFoldDB" id="A0AAU9J2K0"/>
<keyword evidence="4" id="KW-0863">Zinc-finger</keyword>
<evidence type="ECO:0000256" key="1">
    <source>
        <dbReference type="ARBA" id="ARBA00009805"/>
    </source>
</evidence>
<proteinExistence type="inferred from homology"/>
<dbReference type="GO" id="GO:0022625">
    <property type="term" value="C:cytosolic large ribosomal subunit"/>
    <property type="evidence" value="ECO:0007669"/>
    <property type="project" value="TreeGrafter"/>
</dbReference>
<evidence type="ECO:0000313" key="11">
    <source>
        <dbReference type="Proteomes" id="UP001162131"/>
    </source>
</evidence>
<keyword evidence="6" id="KW-0694">RNA-binding</keyword>
<dbReference type="InterPro" id="IPR011332">
    <property type="entry name" value="Ribosomal_zn-bd"/>
</dbReference>
<dbReference type="Pfam" id="PF01907">
    <property type="entry name" value="Ribosomal_L37e"/>
    <property type="match status" value="1"/>
</dbReference>
<dbReference type="GO" id="GO:0019843">
    <property type="term" value="F:rRNA binding"/>
    <property type="evidence" value="ECO:0007669"/>
    <property type="project" value="UniProtKB-KW"/>
</dbReference>
<evidence type="ECO:0000313" key="10">
    <source>
        <dbReference type="EMBL" id="CAG9319585.1"/>
    </source>
</evidence>
<feature type="region of interest" description="Disordered" evidence="9">
    <location>
        <begin position="71"/>
        <end position="93"/>
    </location>
</feature>